<protein>
    <submittedName>
        <fullName evidence="2">Uncharacterized protein</fullName>
    </submittedName>
</protein>
<proteinExistence type="predicted"/>
<organism evidence="2 3">
    <name type="scientific">Actinomadura namibiensis</name>
    <dbReference type="NCBI Taxonomy" id="182080"/>
    <lineage>
        <taxon>Bacteria</taxon>
        <taxon>Bacillati</taxon>
        <taxon>Actinomycetota</taxon>
        <taxon>Actinomycetes</taxon>
        <taxon>Streptosporangiales</taxon>
        <taxon>Thermomonosporaceae</taxon>
        <taxon>Actinomadura</taxon>
    </lineage>
</organism>
<sequence>MSRAEHAAAELPRVRRLADQYGPALNRAYTTLLDGALSGPAADRLFTGMAARHRTARTAFYEAFDQVRRLAAQAPHPPRVREPHVPGPPSGPRGGDIRSGSPNLLNTLATELSQAGAAWQNAGSSLARVLTGLGLDPAPGTRIRQAGQWLSGQHQDLEHRRAELLKEEQLHTALATVRTALSRHDAPPWQGYWRSYLPGVWDSLKDIGLAGLAGNPWTAPYYLMIDPGGWRERGPIGQLKGLYEGVQDPVALAKAVIDWEEWKRDPLRAYGRLGPNIVLTVLTGGAGATSKLGTGVRTLSGKTHPAGKPPGTDLAKAGKDLPPTPLKTAKPTPPPTPGDVRVAGPGKSPPDRKVAGSGGSAEQRPKVGFGRHSDEELRELATASGGLRGVYEQHGAGLLGTVIGAEAKQLTSGRRAHIVERVNGLGLPRREAAEAAMHAAQRAWGQAGQIALPNGDIAVVPGHPTVPDTFVVSKDGTVTMRKSTRWYDEEAKEVRIEFLD</sequence>
<accession>A0A7W3LL93</accession>
<gene>
    <name evidence="2" type="ORF">HNR61_001823</name>
</gene>
<dbReference type="AlphaFoldDB" id="A0A7W3LL93"/>
<evidence type="ECO:0000313" key="2">
    <source>
        <dbReference type="EMBL" id="MBA8950210.1"/>
    </source>
</evidence>
<reference evidence="2 3" key="1">
    <citation type="submission" date="2020-08" db="EMBL/GenBank/DDBJ databases">
        <title>Genomic Encyclopedia of Type Strains, Phase IV (KMG-IV): sequencing the most valuable type-strain genomes for metagenomic binning, comparative biology and taxonomic classification.</title>
        <authorList>
            <person name="Goeker M."/>
        </authorList>
    </citation>
    <scope>NUCLEOTIDE SEQUENCE [LARGE SCALE GENOMIC DNA]</scope>
    <source>
        <strain evidence="2 3">DSM 44197</strain>
    </source>
</reference>
<dbReference type="EMBL" id="JACJIA010000002">
    <property type="protein sequence ID" value="MBA8950210.1"/>
    <property type="molecule type" value="Genomic_DNA"/>
</dbReference>
<feature type="region of interest" description="Disordered" evidence="1">
    <location>
        <begin position="73"/>
        <end position="103"/>
    </location>
</feature>
<keyword evidence="3" id="KW-1185">Reference proteome</keyword>
<dbReference type="RefSeq" id="WP_182842666.1">
    <property type="nucleotide sequence ID" value="NZ_BAAALP010000035.1"/>
</dbReference>
<dbReference type="Proteomes" id="UP000572680">
    <property type="component" value="Unassembled WGS sequence"/>
</dbReference>
<name>A0A7W3LL93_ACTNM</name>
<feature type="region of interest" description="Disordered" evidence="1">
    <location>
        <begin position="290"/>
        <end position="374"/>
    </location>
</feature>
<comment type="caution">
    <text evidence="2">The sequence shown here is derived from an EMBL/GenBank/DDBJ whole genome shotgun (WGS) entry which is preliminary data.</text>
</comment>
<evidence type="ECO:0000256" key="1">
    <source>
        <dbReference type="SAM" id="MobiDB-lite"/>
    </source>
</evidence>
<evidence type="ECO:0000313" key="3">
    <source>
        <dbReference type="Proteomes" id="UP000572680"/>
    </source>
</evidence>